<dbReference type="STRING" id="1686286.GCA_900092335_02632"/>
<organism evidence="1 2">
    <name type="scientific">Corynebacterium phoceense</name>
    <dbReference type="NCBI Taxonomy" id="1686286"/>
    <lineage>
        <taxon>Bacteria</taxon>
        <taxon>Bacillati</taxon>
        <taxon>Actinomycetota</taxon>
        <taxon>Actinomycetes</taxon>
        <taxon>Mycobacteriales</taxon>
        <taxon>Corynebacteriaceae</taxon>
        <taxon>Corynebacterium</taxon>
    </lineage>
</organism>
<dbReference type="AlphaFoldDB" id="A0A540R768"/>
<dbReference type="GeneID" id="79853752"/>
<reference evidence="1 2" key="1">
    <citation type="submission" date="2019-06" db="EMBL/GenBank/DDBJ databases">
        <title>Draft genome of C. phoceense Strain 272.</title>
        <authorList>
            <person name="Pacheco L.G.C."/>
            <person name="Barberis C.M."/>
            <person name="Almuzara M.N."/>
            <person name="Traglia G.M."/>
            <person name="Santos C.S."/>
            <person name="Rocha D.J.P.G."/>
            <person name="Aguiar E.R.G.R."/>
            <person name="Vay C.A."/>
        </authorList>
    </citation>
    <scope>NUCLEOTIDE SEQUENCE [LARGE SCALE GENOMIC DNA]</scope>
    <source>
        <strain evidence="1 2">272</strain>
    </source>
</reference>
<protein>
    <submittedName>
        <fullName evidence="1">Uncharacterized protein</fullName>
    </submittedName>
</protein>
<accession>A0A540R768</accession>
<name>A0A540R768_9CORY</name>
<sequence>MTPEEAQWLLDKCHQPDVDLPHVMDGKDTADAVETIAGLSWEYAVQIDYPTGARLYVRPGICTKYPDCAWWTSKPSEAHAVADKTREKSAHPVCLVRRLVSNPEETPNA</sequence>
<dbReference type="RefSeq" id="WP_068802087.1">
    <property type="nucleotide sequence ID" value="NZ_LT596208.1"/>
</dbReference>
<evidence type="ECO:0000313" key="1">
    <source>
        <dbReference type="EMBL" id="TQE43593.1"/>
    </source>
</evidence>
<proteinExistence type="predicted"/>
<keyword evidence="2" id="KW-1185">Reference proteome</keyword>
<dbReference type="Proteomes" id="UP000318080">
    <property type="component" value="Unassembled WGS sequence"/>
</dbReference>
<gene>
    <name evidence="1" type="ORF">EJK80_06180</name>
</gene>
<dbReference type="EMBL" id="VHIR01000007">
    <property type="protein sequence ID" value="TQE43593.1"/>
    <property type="molecule type" value="Genomic_DNA"/>
</dbReference>
<evidence type="ECO:0000313" key="2">
    <source>
        <dbReference type="Proteomes" id="UP000318080"/>
    </source>
</evidence>
<comment type="caution">
    <text evidence="1">The sequence shown here is derived from an EMBL/GenBank/DDBJ whole genome shotgun (WGS) entry which is preliminary data.</text>
</comment>